<dbReference type="AlphaFoldDB" id="A0A3Q1JWQ1"/>
<reference evidence="3" key="2">
    <citation type="submission" date="2025-08" db="UniProtKB">
        <authorList>
            <consortium name="Ensembl"/>
        </authorList>
    </citation>
    <scope>IDENTIFICATION</scope>
</reference>
<dbReference type="Gene3D" id="3.40.50.720">
    <property type="entry name" value="NAD(P)-binding Rossmann-like Domain"/>
    <property type="match status" value="1"/>
</dbReference>
<dbReference type="GO" id="GO:0016616">
    <property type="term" value="F:oxidoreductase activity, acting on the CH-OH group of donors, NAD or NADP as acceptor"/>
    <property type="evidence" value="ECO:0007669"/>
    <property type="project" value="TreeGrafter"/>
</dbReference>
<name>A0A3Q1JWQ1_ANATE</name>
<evidence type="ECO:0000313" key="4">
    <source>
        <dbReference type="Proteomes" id="UP000265040"/>
    </source>
</evidence>
<evidence type="ECO:0000256" key="2">
    <source>
        <dbReference type="SAM" id="SignalP"/>
    </source>
</evidence>
<keyword evidence="2" id="KW-0732">Signal</keyword>
<dbReference type="PRINTS" id="PR00081">
    <property type="entry name" value="GDHRDH"/>
</dbReference>
<keyword evidence="1" id="KW-0560">Oxidoreductase</keyword>
<evidence type="ECO:0000256" key="1">
    <source>
        <dbReference type="ARBA" id="ARBA00023002"/>
    </source>
</evidence>
<dbReference type="OrthoDB" id="5840532at2759"/>
<feature type="signal peptide" evidence="2">
    <location>
        <begin position="1"/>
        <end position="24"/>
    </location>
</feature>
<dbReference type="GO" id="GO:0005811">
    <property type="term" value="C:lipid droplet"/>
    <property type="evidence" value="ECO:0007669"/>
    <property type="project" value="TreeGrafter"/>
</dbReference>
<dbReference type="InParanoid" id="A0A3Q1JWQ1"/>
<dbReference type="Pfam" id="PF00106">
    <property type="entry name" value="adh_short"/>
    <property type="match status" value="1"/>
</dbReference>
<dbReference type="STRING" id="64144.ENSATEP00000035809"/>
<dbReference type="SUPFAM" id="SSF51735">
    <property type="entry name" value="NAD(P)-binding Rossmann-fold domains"/>
    <property type="match status" value="1"/>
</dbReference>
<keyword evidence="4" id="KW-1185">Reference proteome</keyword>
<dbReference type="PANTHER" id="PTHR24322:SF691">
    <property type="entry name" value="RETINOL DEHYDROGENASE 10-LIKE"/>
    <property type="match status" value="1"/>
</dbReference>
<proteinExistence type="predicted"/>
<dbReference type="PROSITE" id="PS00061">
    <property type="entry name" value="ADH_SHORT"/>
    <property type="match status" value="1"/>
</dbReference>
<reference evidence="3" key="3">
    <citation type="submission" date="2025-09" db="UniProtKB">
        <authorList>
            <consortium name="Ensembl"/>
        </authorList>
    </citation>
    <scope>IDENTIFICATION</scope>
</reference>
<protein>
    <submittedName>
        <fullName evidence="3">Uncharacterized protein</fullName>
    </submittedName>
</protein>
<evidence type="ECO:0000313" key="3">
    <source>
        <dbReference type="Ensembl" id="ENSATEP00000035809.2"/>
    </source>
</evidence>
<dbReference type="Proteomes" id="UP000265040">
    <property type="component" value="Chromosome 5"/>
</dbReference>
<organism evidence="3 4">
    <name type="scientific">Anabas testudineus</name>
    <name type="common">Climbing perch</name>
    <name type="synonym">Anthias testudineus</name>
    <dbReference type="NCBI Taxonomy" id="64144"/>
    <lineage>
        <taxon>Eukaryota</taxon>
        <taxon>Metazoa</taxon>
        <taxon>Chordata</taxon>
        <taxon>Craniata</taxon>
        <taxon>Vertebrata</taxon>
        <taxon>Euteleostomi</taxon>
        <taxon>Actinopterygii</taxon>
        <taxon>Neopterygii</taxon>
        <taxon>Teleostei</taxon>
        <taxon>Neoteleostei</taxon>
        <taxon>Acanthomorphata</taxon>
        <taxon>Anabantaria</taxon>
        <taxon>Anabantiformes</taxon>
        <taxon>Anabantoidei</taxon>
        <taxon>Anabantidae</taxon>
        <taxon>Anabas</taxon>
    </lineage>
</organism>
<dbReference type="PANTHER" id="PTHR24322">
    <property type="entry name" value="PKSB"/>
    <property type="match status" value="1"/>
</dbReference>
<reference evidence="3" key="1">
    <citation type="submission" date="2021-04" db="EMBL/GenBank/DDBJ databases">
        <authorList>
            <consortium name="Wellcome Sanger Institute Data Sharing"/>
        </authorList>
    </citation>
    <scope>NUCLEOTIDE SEQUENCE [LARGE SCALE GENOMIC DNA]</scope>
</reference>
<dbReference type="InterPro" id="IPR036291">
    <property type="entry name" value="NAD(P)-bd_dom_sf"/>
</dbReference>
<dbReference type="GeneTree" id="ENSGT00940000165342"/>
<accession>A0A3Q1JWQ1</accession>
<feature type="chain" id="PRO_5031410276" evidence="2">
    <location>
        <begin position="25"/>
        <end position="146"/>
    </location>
</feature>
<sequence length="146" mass="16454">MKAHDHGHIMILASVLSLFSTARVEDYCASKFAAVGFYKSLAHELLVKEVEGVQTTLLCPYIVDTGMFEGCKINMVLNLKLEKSQLTMNAALIDQPLVTPLHMFSFRLLPWESNWVVNRFMGSDKCMYPFIETMKKEAFNGTIKGA</sequence>
<dbReference type="InterPro" id="IPR020904">
    <property type="entry name" value="Sc_DH/Rdtase_CS"/>
</dbReference>
<dbReference type="InterPro" id="IPR002347">
    <property type="entry name" value="SDR_fam"/>
</dbReference>
<dbReference type="Ensembl" id="ENSATET00000036323.2">
    <property type="protein sequence ID" value="ENSATEP00000035809.2"/>
    <property type="gene ID" value="ENSATEG00000024607.2"/>
</dbReference>